<evidence type="ECO:0000256" key="1">
    <source>
        <dbReference type="ARBA" id="ARBA00010116"/>
    </source>
</evidence>
<reference evidence="3 4" key="1">
    <citation type="submission" date="2016-04" db="EMBL/GenBank/DDBJ databases">
        <title>ATOL: Assembling a taxonomically balanced genome-scale reconstruction of the evolutionary history of the Enterobacteriaceae.</title>
        <authorList>
            <person name="Plunkett G.III."/>
            <person name="Neeno-Eckwall E.C."/>
            <person name="Glasner J.D."/>
            <person name="Perna N.T."/>
        </authorList>
    </citation>
    <scope>NUCLEOTIDE SEQUENCE [LARGE SCALE GENOMIC DNA]</scope>
    <source>
        <strain evidence="3 4">ATCC 19692</strain>
    </source>
</reference>
<evidence type="ECO:0000259" key="2">
    <source>
        <dbReference type="PROSITE" id="PS51127"/>
    </source>
</evidence>
<dbReference type="PRINTS" id="PR01369">
    <property type="entry name" value="INTIMIN"/>
</dbReference>
<proteinExistence type="inferred from homology"/>
<dbReference type="Proteomes" id="UP000094023">
    <property type="component" value="Unassembled WGS sequence"/>
</dbReference>
<dbReference type="EMBL" id="LXEN01000125">
    <property type="protein sequence ID" value="OAT24325.1"/>
    <property type="molecule type" value="Genomic_DNA"/>
</dbReference>
<dbReference type="Pfam" id="PF21764">
    <property type="entry name" value="Invasin_D4"/>
    <property type="match status" value="1"/>
</dbReference>
<dbReference type="OrthoDB" id="8320584at2"/>
<dbReference type="FunFam" id="2.40.160.160:FF:000001">
    <property type="entry name" value="Intimin-like inverse autotransporter SinH"/>
    <property type="match status" value="1"/>
</dbReference>
<dbReference type="GO" id="GO:0009279">
    <property type="term" value="C:cell outer membrane"/>
    <property type="evidence" value="ECO:0007669"/>
    <property type="project" value="TreeGrafter"/>
</dbReference>
<dbReference type="STRING" id="1354337.M983_2557"/>
<evidence type="ECO:0000313" key="4">
    <source>
        <dbReference type="Proteomes" id="UP000094023"/>
    </source>
</evidence>
<dbReference type="InterPro" id="IPR051715">
    <property type="entry name" value="Intimin-Invasin_domain"/>
</dbReference>
<dbReference type="PANTHER" id="PTHR39576:SF2">
    <property type="entry name" value="ATTACHING AND EFFACING PROTEIN HOMOLOG-RELATED"/>
    <property type="match status" value="1"/>
</dbReference>
<feature type="domain" description="Big-1" evidence="2">
    <location>
        <begin position="744"/>
        <end position="835"/>
    </location>
</feature>
<dbReference type="GO" id="GO:0007155">
    <property type="term" value="P:cell adhesion"/>
    <property type="evidence" value="ECO:0007669"/>
    <property type="project" value="InterPro"/>
</dbReference>
<keyword evidence="4" id="KW-1185">Reference proteome</keyword>
<dbReference type="Gene3D" id="2.60.40.1080">
    <property type="match status" value="1"/>
</dbReference>
<dbReference type="InterPro" id="IPR013783">
    <property type="entry name" value="Ig-like_fold"/>
</dbReference>
<dbReference type="Pfam" id="PF11924">
    <property type="entry name" value="IAT_beta"/>
    <property type="match status" value="1"/>
</dbReference>
<dbReference type="PANTHER" id="PTHR39576">
    <property type="entry name" value="ATTACHING AND EFFACING PROTEIN HOMOLOG-RELATED-RELATED"/>
    <property type="match status" value="1"/>
</dbReference>
<name>A0A198FHS4_9GAMM</name>
<dbReference type="InterPro" id="IPR008964">
    <property type="entry name" value="Invasin/intimin_cell_adhesion"/>
</dbReference>
<comment type="similarity">
    <text evidence="1">Belongs to the intimin/invasin family.</text>
</comment>
<gene>
    <name evidence="3" type="ORF">M983_2557</name>
</gene>
<dbReference type="RefSeq" id="WP_066751593.1">
    <property type="nucleotide sequence ID" value="NZ_LXEN01000125.1"/>
</dbReference>
<protein>
    <recommendedName>
        <fullName evidence="2">Big-1 domain-containing protein</fullName>
    </recommendedName>
</protein>
<dbReference type="InterPro" id="IPR003535">
    <property type="entry name" value="Intimin/invasin_bac"/>
</dbReference>
<accession>A0A198FHS4</accession>
<organism evidence="3 4">
    <name type="scientific">Proteus myxofaciens ATCC 19692</name>
    <dbReference type="NCBI Taxonomy" id="1354337"/>
    <lineage>
        <taxon>Bacteria</taxon>
        <taxon>Pseudomonadati</taxon>
        <taxon>Pseudomonadota</taxon>
        <taxon>Gammaproteobacteria</taxon>
        <taxon>Enterobacterales</taxon>
        <taxon>Morganellaceae</taxon>
        <taxon>Proteus</taxon>
    </lineage>
</organism>
<dbReference type="InterPro" id="IPR038177">
    <property type="entry name" value="IAT_beta_sf"/>
</dbReference>
<dbReference type="SMART" id="SM00634">
    <property type="entry name" value="BID_1"/>
    <property type="match status" value="4"/>
</dbReference>
<sequence>MNNTFLENLRRKKPISYLVILSQFLFPVALSLTPAIQAYASTNEKQTVDNERWLAQQASQAGTILSSDNSKNAASQYLLNQANNKVNQEIEHWLNKYGKAQINLGVDKDFTLKNTEAKIIVPLYENENYLLFNQTAFHRSYDRNQGNLGFGIRKFDETQLVGFNTHFDHDFSGNNSRVGFGLEYRRDYFSISSNYYNRLTGWKNSDIVKGYNERPANGWDIRTQSYLPAYPQLGLKANFEQYYGDNVDLFNNTSKLTKDPYAVTAGLDYTPFPLLTLNAQHKLGKSGDNDTQIGISLNYQFGTPIKAQLDSSNIKALRLLENSKYDFVDRNNNIVFEYQEQSYLSLKTPDLIEGYSNEQKAINISIESSAGLDYIDLNANDFIANGGKVIQQSQNNYLLYLPYYNSQKGALNTYNIIATAYDKKGKASSPEATKVVVLNDSAIEKATIAASPQKIGIDASSVVTLNITNSAGDPIEIDDANIILKDNTQGVLSDTHYNAKEKAYQANFISTAPGKAIFYAYFNNTLHQDISTTVTVDKQISSYDNLTLKADKNDITLGNSTDLRLTFFDKNNKPIKLDNANIVLINSEKGSISKTTYDDSTQQYIATFTSKDIGDAVFQPSINNEIVNETKETVKISTFKTVKLTANNQMYVGDTSKLVMKVLDDADNPMAVDNAKIQIVNIDNQTGDGIITETTFNPTDKSYTADFTATNLGKITFYPYIANVPYADSKADTTIISLNDKYKIISLNANPEKILQNETSIITTELQDNQGKPVTDVPVEITLNTAAGTISNTTAVSGKPGYYQATYTGTQPTTALFGVNIHGQQDNDAQTKVVVLGANDLKATLATNKSQLDLNESNHRAQLTLTLTDQEGNPLTNDNVMIYQENPTHGSLSITKKISATQYTAGFDATNTGTAKFFATLEGIPLTTSVDIAIIDSAPVINLNSATIDADPTHLYGSSAEQNQNTRSANGDWRKANITLDIKDQYGNLFHPDVPIDIVIKNTLNGKVSEVVEVKPGEYQVVYTPTERNRPFTATFYAVIDNVRQKSISTQIIVDPLKHDFVTGGNLIATPTNIEVGDSSELTAIFYNDQNKPFIPKEQVEIRLASASSSLGKISDTTLKDKTYTAIFNSKQIGSADFEVYLDNQRYNDGNTTAQVIITDRYNATLNATPEKIRLNQQSTLNLQIRNHDDKLINAGSDVQIIMKSASGTLSTTTYNDSTKTYSAIFTGKKVGDVEFIPVINGQAHSEIVANVMVEELFTSANMDREASPITLNKQSDVYLSFKDASGTNINVDNANIILSTPTLGNLTATTWDNTNKRFVATFTGTAMGTATFSATVDNKTIDNINTSIVIKDNPDAFYHPELTPSPSTIKVDNTSEIALSIQDVDGNLTKGNSATIILETPTLGTLSETTWDGENNVYKAIFTGSNVGKAQFSATINNKVRQAKTSVQINEAYSLAKLTPNPSTIKIGNTSNLILALSDETGNPVRINNDNVSINLNTPKLGTLGKTTFDTSEKVYKATFNGTTEGTAQFNVSINGTVRNDIHANVIVEKIYDSATLVASPSTIYTGKKSTLTLTFKDASNNPIEVNDANIVLQDADIGQLTNTTYDKTQKAYIATFTGTLSGNAKFNAAINNNIEESINTTVIVKEVSEDDFIYQLTSSPDSIYINDKSILQFTIKDNSGKDVYINDLSIAINANTPYGELGKTTYDKNTGVYSATFTGKNEGIATFYVIAQQQVLNNATASVTVNKVVPITDIAYINSNNYSFALDEGFPKTGYRNVTFNFVMKNDTKASDYTWSSNQSWVTVGKNNGEVKLSGKPTSANKTVTITAKPNVEGKGTAFTYTFTLEHWFTFYGGEPMAAPYAWQRCEQNGLDTTPANLLTLGLNKRGVGTVYSEWGKGGAVFQVWSSDTEGSNVAYVNLTNGLIQYAGGFHQFDPVCKTDL</sequence>
<dbReference type="InterPro" id="IPR048658">
    <property type="entry name" value="Invasin_D4"/>
</dbReference>
<dbReference type="InterPro" id="IPR024519">
    <property type="entry name" value="IAT_beta"/>
</dbReference>
<dbReference type="Gene3D" id="2.60.40.10">
    <property type="entry name" value="Immunoglobulins"/>
    <property type="match status" value="10"/>
</dbReference>
<dbReference type="Gene3D" id="2.40.160.160">
    <property type="entry name" value="Inverse autotransporter, beta-domain"/>
    <property type="match status" value="1"/>
</dbReference>
<dbReference type="PROSITE" id="PS51127">
    <property type="entry name" value="BIG1"/>
    <property type="match status" value="1"/>
</dbReference>
<comment type="caution">
    <text evidence="3">The sequence shown here is derived from an EMBL/GenBank/DDBJ whole genome shotgun (WGS) entry which is preliminary data.</text>
</comment>
<evidence type="ECO:0000313" key="3">
    <source>
        <dbReference type="EMBL" id="OAT24325.1"/>
    </source>
</evidence>
<dbReference type="InterPro" id="IPR003344">
    <property type="entry name" value="Big_1_dom"/>
</dbReference>
<dbReference type="PATRIC" id="fig|1354337.4.peg.2626"/>
<dbReference type="SUPFAM" id="SSF49373">
    <property type="entry name" value="Invasin/intimin cell-adhesion fragments"/>
    <property type="match status" value="5"/>
</dbReference>